<keyword evidence="4" id="KW-0472">Membrane</keyword>
<reference evidence="6 7" key="1">
    <citation type="submission" date="2016-03" db="EMBL/GenBank/DDBJ databases">
        <title>Trachymyrmex septentrionalis WGS genome.</title>
        <authorList>
            <person name="Nygaard S."/>
            <person name="Hu H."/>
            <person name="Boomsma J."/>
            <person name="Zhang G."/>
        </authorList>
    </citation>
    <scope>NUCLEOTIDE SEQUENCE [LARGE SCALE GENOMIC DNA]</scope>
    <source>
        <strain evidence="6">Tsep2-gDNA-1</strain>
        <tissue evidence="6">Whole body</tissue>
    </source>
</reference>
<evidence type="ECO:0000313" key="7">
    <source>
        <dbReference type="Proteomes" id="UP000078541"/>
    </source>
</evidence>
<organism evidence="6 7">
    <name type="scientific">Trachymyrmex septentrionalis</name>
    <dbReference type="NCBI Taxonomy" id="34720"/>
    <lineage>
        <taxon>Eukaryota</taxon>
        <taxon>Metazoa</taxon>
        <taxon>Ecdysozoa</taxon>
        <taxon>Arthropoda</taxon>
        <taxon>Hexapoda</taxon>
        <taxon>Insecta</taxon>
        <taxon>Pterygota</taxon>
        <taxon>Neoptera</taxon>
        <taxon>Endopterygota</taxon>
        <taxon>Hymenoptera</taxon>
        <taxon>Apocrita</taxon>
        <taxon>Aculeata</taxon>
        <taxon>Formicoidea</taxon>
        <taxon>Formicidae</taxon>
        <taxon>Myrmicinae</taxon>
        <taxon>Trachymyrmex</taxon>
    </lineage>
</organism>
<feature type="transmembrane region" description="Helical" evidence="4">
    <location>
        <begin position="31"/>
        <end position="53"/>
    </location>
</feature>
<evidence type="ECO:0000256" key="4">
    <source>
        <dbReference type="SAM" id="Phobius"/>
    </source>
</evidence>
<sequence length="65" mass="7499">KSIVAYSSIVHINLMVCRLMTHFKVGILGRYVMMVSHGLCSSGIFYIVNLYYLRSGRRLLFLNKD</sequence>
<comment type="function">
    <text evidence="1">Core subunit of the mitochondrial membrane respiratory chain NADH dehydrogenase (Complex I) that is believed to belong to the minimal assembly required for catalysis. Complex I functions in the transfer of electrons from NADH to the respiratory chain. The immediate electron acceptor for the enzyme is believed to be ubiquinone.</text>
</comment>
<feature type="non-terminal residue" evidence="6">
    <location>
        <position position="1"/>
    </location>
</feature>
<evidence type="ECO:0000256" key="3">
    <source>
        <dbReference type="ARBA" id="ARBA00049551"/>
    </source>
</evidence>
<comment type="catalytic activity">
    <reaction evidence="3">
        <text>a ubiquinone + NADH + 5 H(+)(in) = a ubiquinol + NAD(+) + 4 H(+)(out)</text>
        <dbReference type="Rhea" id="RHEA:29091"/>
        <dbReference type="Rhea" id="RHEA-COMP:9565"/>
        <dbReference type="Rhea" id="RHEA-COMP:9566"/>
        <dbReference type="ChEBI" id="CHEBI:15378"/>
        <dbReference type="ChEBI" id="CHEBI:16389"/>
        <dbReference type="ChEBI" id="CHEBI:17976"/>
        <dbReference type="ChEBI" id="CHEBI:57540"/>
        <dbReference type="ChEBI" id="CHEBI:57945"/>
        <dbReference type="EC" id="7.1.1.2"/>
    </reaction>
</comment>
<keyword evidence="4" id="KW-0812">Transmembrane</keyword>
<dbReference type="InterPro" id="IPR001750">
    <property type="entry name" value="ND/Mrp_TM"/>
</dbReference>
<evidence type="ECO:0000256" key="1">
    <source>
        <dbReference type="ARBA" id="ARBA00003257"/>
    </source>
</evidence>
<keyword evidence="4" id="KW-1133">Transmembrane helix</keyword>
<evidence type="ECO:0000313" key="6">
    <source>
        <dbReference type="EMBL" id="KYN34035.1"/>
    </source>
</evidence>
<evidence type="ECO:0000256" key="2">
    <source>
        <dbReference type="ARBA" id="ARBA00012944"/>
    </source>
</evidence>
<accession>A0A151JTL9</accession>
<dbReference type="EC" id="7.1.1.2" evidence="2"/>
<proteinExistence type="predicted"/>
<dbReference type="GO" id="GO:0008137">
    <property type="term" value="F:NADH dehydrogenase (ubiquinone) activity"/>
    <property type="evidence" value="ECO:0007669"/>
    <property type="project" value="UniProtKB-EC"/>
</dbReference>
<gene>
    <name evidence="6" type="ORF">ALC56_11648</name>
</gene>
<dbReference type="EMBL" id="KQ981871">
    <property type="protein sequence ID" value="KYN34035.1"/>
    <property type="molecule type" value="Genomic_DNA"/>
</dbReference>
<evidence type="ECO:0000259" key="5">
    <source>
        <dbReference type="Pfam" id="PF00361"/>
    </source>
</evidence>
<protein>
    <recommendedName>
        <fullName evidence="2">NADH:ubiquinone reductase (H(+)-translocating)</fullName>
        <ecNumber evidence="2">7.1.1.2</ecNumber>
    </recommendedName>
</protein>
<dbReference type="STRING" id="34720.A0A151JTL9"/>
<dbReference type="Pfam" id="PF00361">
    <property type="entry name" value="Proton_antipo_M"/>
    <property type="match status" value="1"/>
</dbReference>
<feature type="domain" description="NADH:quinone oxidoreductase/Mrp antiporter transmembrane" evidence="5">
    <location>
        <begin position="1"/>
        <end position="57"/>
    </location>
</feature>
<name>A0A151JTL9_9HYME</name>
<dbReference type="AlphaFoldDB" id="A0A151JTL9"/>
<dbReference type="Proteomes" id="UP000078541">
    <property type="component" value="Unassembled WGS sequence"/>
</dbReference>
<keyword evidence="7" id="KW-1185">Reference proteome</keyword>
<keyword evidence="6" id="KW-0830">Ubiquinone</keyword>